<feature type="domain" description="ATPase AAA-type core" evidence="1">
    <location>
        <begin position="24"/>
        <end position="325"/>
    </location>
</feature>
<dbReference type="PANTHER" id="PTHR43581">
    <property type="entry name" value="ATP/GTP PHOSPHATASE"/>
    <property type="match status" value="1"/>
</dbReference>
<dbReference type="Gene3D" id="3.40.50.300">
    <property type="entry name" value="P-loop containing nucleotide triphosphate hydrolases"/>
    <property type="match status" value="1"/>
</dbReference>
<dbReference type="Proteomes" id="UP001214898">
    <property type="component" value="Chromosome"/>
</dbReference>
<dbReference type="GO" id="GO:0005524">
    <property type="term" value="F:ATP binding"/>
    <property type="evidence" value="ECO:0007669"/>
    <property type="project" value="InterPro"/>
</dbReference>
<reference evidence="2" key="1">
    <citation type="submission" date="2025-02" db="EMBL/GenBank/DDBJ databases">
        <title>Complete genome sequences of 52 Bacillus and Priestia strains isolated from West-African fermentations and 26 reference strains from the DSMZ collection.</title>
        <authorList>
            <person name="Wiedenbein E.S."/>
            <person name="Canoy T.S."/>
            <person name="Hui Y."/>
            <person name="Parkouda C."/>
            <person name="Dawende C."/>
            <person name="Ametefe E."/>
            <person name="Jespersen L."/>
            <person name="Nielsen D.S."/>
        </authorList>
    </citation>
    <scope>NUCLEOTIDE SEQUENCE</scope>
    <source>
        <strain evidence="2">PRO56</strain>
    </source>
</reference>
<sequence>MTIKAIEIKNVKSIKSTYLDLKDINCLIGENGAGKSNILKAIKYFYDNLDQERYSKELFDKSNPYNYSFEITIYYDFSRFIKIKEVNEFKSFERGLQINPIFKLISSIERHLDSNKILAVTMTQDKNDLPKWNSTPFNVRVFLKNQFPIYFVQTRSIDLYDWNYIWEAIGELSKVKELNKNLKVEIEKFFDEFYSNNYSRFTKVIEQVMENSNINIKRFKPKELFSHIYKLQLGGEKFQYQDTKLEFFSDGLNSFSYITLLISLVKELSDSTLKEPTIILDEPEIGLHPQKIDEVTNTLNGKIKRIRESDSSLNYIVATHSPRLIRNVVNSPLSSNIYHLKMVDNYTRINKLNDFIENDEKLLLSEKEASFYFSKGILFVEGQTELELFQHPLLRDIYPVLNKIDVFSFDSNNVKLNTVLPSEKNTSIPYIVLYDLDKILCINEHNRISIKGDSINPLKNQKIAFKEIYLFGDKRLKTFELRKRIKGYRKRKDFILNPDPKWLHITDPKYKEFKQLVKTYCIEYNVFVVDTTIEGSIVNEKSLDLIVDWLTINSKLNIDNLTILVNLLFRDKQKDHVSTVFRLLFKGKHDTLQNFIDNDYFSKVLNDHNNFTSDSEKEYYKKLYRLVKSNRFDKTSGWVSDFFDYLYLRRDSFKKNRTYFKKHFLELNNIIETIEKKVL</sequence>
<dbReference type="InterPro" id="IPR003959">
    <property type="entry name" value="ATPase_AAA_core"/>
</dbReference>
<dbReference type="InterPro" id="IPR051396">
    <property type="entry name" value="Bact_Antivir_Def_Nuclease"/>
</dbReference>
<dbReference type="SUPFAM" id="SSF52540">
    <property type="entry name" value="P-loop containing nucleoside triphosphate hydrolases"/>
    <property type="match status" value="1"/>
</dbReference>
<keyword evidence="2" id="KW-0255">Endonuclease</keyword>
<keyword evidence="2" id="KW-0540">Nuclease</keyword>
<organism evidence="2 3">
    <name type="scientific">Bacillus subtilis</name>
    <dbReference type="NCBI Taxonomy" id="1423"/>
    <lineage>
        <taxon>Bacteria</taxon>
        <taxon>Bacillati</taxon>
        <taxon>Bacillota</taxon>
        <taxon>Bacilli</taxon>
        <taxon>Bacillales</taxon>
        <taxon>Bacillaceae</taxon>
        <taxon>Bacillus</taxon>
    </lineage>
</organism>
<evidence type="ECO:0000313" key="2">
    <source>
        <dbReference type="EMBL" id="WEY85320.1"/>
    </source>
</evidence>
<protein>
    <submittedName>
        <fullName evidence="2">Retron Eco8 family effector endonuclease</fullName>
    </submittedName>
</protein>
<dbReference type="PANTHER" id="PTHR43581:SF4">
    <property type="entry name" value="ATP_GTP PHOSPHATASE"/>
    <property type="match status" value="1"/>
</dbReference>
<dbReference type="InterPro" id="IPR027417">
    <property type="entry name" value="P-loop_NTPase"/>
</dbReference>
<accession>A0AAX3RN71</accession>
<evidence type="ECO:0000313" key="3">
    <source>
        <dbReference type="Proteomes" id="UP001214898"/>
    </source>
</evidence>
<name>A0AAX3RN71_BACIU</name>
<proteinExistence type="predicted"/>
<keyword evidence="2" id="KW-0378">Hydrolase</keyword>
<dbReference type="AlphaFoldDB" id="A0AAX3RN71"/>
<dbReference type="GO" id="GO:0004519">
    <property type="term" value="F:endonuclease activity"/>
    <property type="evidence" value="ECO:0007669"/>
    <property type="project" value="UniProtKB-KW"/>
</dbReference>
<dbReference type="EMBL" id="CP120576">
    <property type="protein sequence ID" value="WEY85320.1"/>
    <property type="molecule type" value="Genomic_DNA"/>
</dbReference>
<dbReference type="Pfam" id="PF13304">
    <property type="entry name" value="AAA_21"/>
    <property type="match status" value="1"/>
</dbReference>
<dbReference type="GO" id="GO:0016887">
    <property type="term" value="F:ATP hydrolysis activity"/>
    <property type="evidence" value="ECO:0007669"/>
    <property type="project" value="InterPro"/>
</dbReference>
<dbReference type="NCBIfam" id="NF038234">
    <property type="entry name" value="retron_eff_Eco8"/>
    <property type="match status" value="1"/>
</dbReference>
<gene>
    <name evidence="2" type="ORF">P5633_03585</name>
</gene>
<evidence type="ECO:0000259" key="1">
    <source>
        <dbReference type="Pfam" id="PF13304"/>
    </source>
</evidence>